<feature type="binding site" evidence="8">
    <location>
        <position position="164"/>
    </location>
    <ligand>
        <name>FAD</name>
        <dbReference type="ChEBI" id="CHEBI:57692"/>
    </ligand>
</feature>
<evidence type="ECO:0000313" key="14">
    <source>
        <dbReference type="Proteomes" id="UP001295423"/>
    </source>
</evidence>
<evidence type="ECO:0000313" key="13">
    <source>
        <dbReference type="EMBL" id="CAJ1954847.1"/>
    </source>
</evidence>
<evidence type="ECO:0000256" key="5">
    <source>
        <dbReference type="ARBA" id="ARBA00023002"/>
    </source>
</evidence>
<dbReference type="PRINTS" id="PR00411">
    <property type="entry name" value="PNDRDTASEI"/>
</dbReference>
<keyword evidence="6" id="KW-1015">Disulfide bond</keyword>
<dbReference type="PIRSF" id="PIRSF000350">
    <property type="entry name" value="Mercury_reductase_MerA"/>
    <property type="match status" value="1"/>
</dbReference>
<dbReference type="AlphaFoldDB" id="A0AAD2JJR6"/>
<comment type="similarity">
    <text evidence="1 10">Belongs to the class-I pyridine nucleotide-disulfide oxidoreductase family.</text>
</comment>
<keyword evidence="7 10" id="KW-0676">Redox-active center</keyword>
<evidence type="ECO:0000259" key="12">
    <source>
        <dbReference type="Pfam" id="PF07992"/>
    </source>
</evidence>
<sequence>MAVSNGSWSVGDADQEEAARKEFEIWPLDESNVKLLNQVHPRTYKSTDEPPEVYDLIAIGAGAGGLVSSKQAGRRGAKSAMISEKLAGGDCLNVGCVPSKALIRSARAMKEVSRAAEFGIHLENVKLDFGAVMKRVRELRAKIAPVDGHEATEAAGTNVFQGRGRLTGPNTLEVNGQTLRFKVCVLATGGRPAVPKNIPGLLGAPYTTNEQLFNLQELPPRMVILGAGVIALEMAQSFALLGSKVTVVNRSSRLFASKGGDAEAAEILQNELEKDGVIFLSDATVSQVETIKGSADPSSFPLMKIKVADQELDCECLLVATGRAANIEDLGLEAAGVDFVPGKGISVNDFGQSVSNPSVYAVGDCVANVPRLTHMSGEMAKVVVQNGLAGDEWRLSSFVVPAVAYTEPEFATVGIMSQEQADKEGIEVDVYRAGLEHNDRAILESSNVGFVKIVTKKDSDEILGATIVADRAGDIINEISLAMKEKIGLRSLGRNIHSYPTTGEAVQGCGLQFINKSWTRFDQV</sequence>
<dbReference type="InterPro" id="IPR012999">
    <property type="entry name" value="Pyr_OxRdtase_I_AS"/>
</dbReference>
<organism evidence="13 14">
    <name type="scientific">Cylindrotheca closterium</name>
    <dbReference type="NCBI Taxonomy" id="2856"/>
    <lineage>
        <taxon>Eukaryota</taxon>
        <taxon>Sar</taxon>
        <taxon>Stramenopiles</taxon>
        <taxon>Ochrophyta</taxon>
        <taxon>Bacillariophyta</taxon>
        <taxon>Bacillariophyceae</taxon>
        <taxon>Bacillariophycidae</taxon>
        <taxon>Bacillariales</taxon>
        <taxon>Bacillariaceae</taxon>
        <taxon>Cylindrotheca</taxon>
    </lineage>
</organism>
<keyword evidence="2 10" id="KW-0285">Flavoprotein</keyword>
<evidence type="ECO:0000256" key="7">
    <source>
        <dbReference type="ARBA" id="ARBA00023284"/>
    </source>
</evidence>
<evidence type="ECO:0000256" key="9">
    <source>
        <dbReference type="PIRSR" id="PIRSR000350-4"/>
    </source>
</evidence>
<gene>
    <name evidence="13" type="ORF">CYCCA115_LOCUS15439</name>
</gene>
<proteinExistence type="inferred from homology"/>
<keyword evidence="14" id="KW-1185">Reference proteome</keyword>
<dbReference type="InterPro" id="IPR016156">
    <property type="entry name" value="FAD/NAD-linked_Rdtase_dimer_sf"/>
</dbReference>
<feature type="binding site" evidence="8">
    <location>
        <position position="100"/>
    </location>
    <ligand>
        <name>FAD</name>
        <dbReference type="ChEBI" id="CHEBI:57692"/>
    </ligand>
</feature>
<name>A0AAD2JJR6_9STRA</name>
<dbReference type="Pfam" id="PF02852">
    <property type="entry name" value="Pyr_redox_dim"/>
    <property type="match status" value="1"/>
</dbReference>
<feature type="binding site" evidence="8">
    <location>
        <position position="322"/>
    </location>
    <ligand>
        <name>NAD(+)</name>
        <dbReference type="ChEBI" id="CHEBI:57540"/>
    </ligand>
</feature>
<evidence type="ECO:0000256" key="6">
    <source>
        <dbReference type="ARBA" id="ARBA00023157"/>
    </source>
</evidence>
<dbReference type="FunFam" id="3.30.390.30:FF:000001">
    <property type="entry name" value="Dihydrolipoyl dehydrogenase"/>
    <property type="match status" value="1"/>
</dbReference>
<evidence type="ECO:0000259" key="11">
    <source>
        <dbReference type="Pfam" id="PF02852"/>
    </source>
</evidence>
<dbReference type="InterPro" id="IPR001100">
    <property type="entry name" value="Pyr_nuc-diS_OxRdtase"/>
</dbReference>
<dbReference type="PRINTS" id="PR00368">
    <property type="entry name" value="FADPNR"/>
</dbReference>
<keyword evidence="4" id="KW-0521">NADP</keyword>
<dbReference type="EMBL" id="CAKOGP040001870">
    <property type="protein sequence ID" value="CAJ1954847.1"/>
    <property type="molecule type" value="Genomic_DNA"/>
</dbReference>
<dbReference type="Gene3D" id="3.50.50.60">
    <property type="entry name" value="FAD/NAD(P)-binding domain"/>
    <property type="match status" value="2"/>
</dbReference>
<dbReference type="GO" id="GO:0003955">
    <property type="term" value="F:NAD(P)H dehydrogenase (quinone) activity"/>
    <property type="evidence" value="ECO:0007669"/>
    <property type="project" value="TreeGrafter"/>
</dbReference>
<evidence type="ECO:0000256" key="3">
    <source>
        <dbReference type="ARBA" id="ARBA00022827"/>
    </source>
</evidence>
<feature type="binding site" evidence="8">
    <location>
        <position position="364"/>
    </location>
    <ligand>
        <name>FAD</name>
        <dbReference type="ChEBI" id="CHEBI:57692"/>
    </ligand>
</feature>
<dbReference type="SUPFAM" id="SSF55424">
    <property type="entry name" value="FAD/NAD-linked reductases, dimerisation (C-terminal) domain"/>
    <property type="match status" value="1"/>
</dbReference>
<dbReference type="Gene3D" id="3.30.390.30">
    <property type="match status" value="1"/>
</dbReference>
<evidence type="ECO:0000256" key="4">
    <source>
        <dbReference type="ARBA" id="ARBA00022857"/>
    </source>
</evidence>
<feature type="domain" description="FAD/NAD(P)-binding" evidence="12">
    <location>
        <begin position="54"/>
        <end position="379"/>
    </location>
</feature>
<feature type="binding site" evidence="8">
    <location>
        <begin position="226"/>
        <end position="233"/>
    </location>
    <ligand>
        <name>NAD(+)</name>
        <dbReference type="ChEBI" id="CHEBI:57540"/>
    </ligand>
</feature>
<dbReference type="InterPro" id="IPR004099">
    <property type="entry name" value="Pyr_nucl-diS_OxRdtase_dimer"/>
</dbReference>
<evidence type="ECO:0000256" key="8">
    <source>
        <dbReference type="PIRSR" id="PIRSR000350-3"/>
    </source>
</evidence>
<evidence type="ECO:0000256" key="10">
    <source>
        <dbReference type="RuleBase" id="RU003691"/>
    </source>
</evidence>
<evidence type="ECO:0000256" key="1">
    <source>
        <dbReference type="ARBA" id="ARBA00007532"/>
    </source>
</evidence>
<dbReference type="Proteomes" id="UP001295423">
    <property type="component" value="Unassembled WGS sequence"/>
</dbReference>
<feature type="disulfide bond" description="Redox-active" evidence="9">
    <location>
        <begin position="91"/>
        <end position="96"/>
    </location>
</feature>
<dbReference type="Pfam" id="PF07992">
    <property type="entry name" value="Pyr_redox_2"/>
    <property type="match status" value="1"/>
</dbReference>
<dbReference type="SUPFAM" id="SSF51905">
    <property type="entry name" value="FAD/NAD(P)-binding domain"/>
    <property type="match status" value="1"/>
</dbReference>
<protein>
    <recommendedName>
        <fullName evidence="15">Mercuric reductase</fullName>
    </recommendedName>
</protein>
<keyword evidence="5 10" id="KW-0560">Oxidoreductase</keyword>
<evidence type="ECO:0000256" key="2">
    <source>
        <dbReference type="ARBA" id="ARBA00022630"/>
    </source>
</evidence>
<dbReference type="PROSITE" id="PS00076">
    <property type="entry name" value="PYRIDINE_REDOX_1"/>
    <property type="match status" value="1"/>
</dbReference>
<dbReference type="InterPro" id="IPR023753">
    <property type="entry name" value="FAD/NAD-binding_dom"/>
</dbReference>
<dbReference type="GO" id="GO:0050660">
    <property type="term" value="F:flavin adenine dinucleotide binding"/>
    <property type="evidence" value="ECO:0007669"/>
    <property type="project" value="TreeGrafter"/>
</dbReference>
<keyword evidence="3 8" id="KW-0274">FAD</keyword>
<dbReference type="InterPro" id="IPR036188">
    <property type="entry name" value="FAD/NAD-bd_sf"/>
</dbReference>
<evidence type="ECO:0008006" key="15">
    <source>
        <dbReference type="Google" id="ProtNLM"/>
    </source>
</evidence>
<dbReference type="PANTHER" id="PTHR43014">
    <property type="entry name" value="MERCURIC REDUCTASE"/>
    <property type="match status" value="1"/>
</dbReference>
<reference evidence="13" key="1">
    <citation type="submission" date="2023-08" db="EMBL/GenBank/DDBJ databases">
        <authorList>
            <person name="Audoor S."/>
            <person name="Bilcke G."/>
        </authorList>
    </citation>
    <scope>NUCLEOTIDE SEQUENCE</scope>
</reference>
<accession>A0AAD2JJR6</accession>
<comment type="caution">
    <text evidence="13">The sequence shown here is derived from an EMBL/GenBank/DDBJ whole genome shotgun (WGS) entry which is preliminary data.</text>
</comment>
<comment type="cofactor">
    <cofactor evidence="8">
        <name>FAD</name>
        <dbReference type="ChEBI" id="CHEBI:57692"/>
    </cofactor>
    <text evidence="8">Binds 1 FAD per subunit.</text>
</comment>
<keyword evidence="8" id="KW-0520">NAD</keyword>
<dbReference type="GO" id="GO:0016668">
    <property type="term" value="F:oxidoreductase activity, acting on a sulfur group of donors, NAD(P) as acceptor"/>
    <property type="evidence" value="ECO:0007669"/>
    <property type="project" value="InterPro"/>
</dbReference>
<feature type="domain" description="Pyridine nucleotide-disulphide oxidoreductase dimerisation" evidence="11">
    <location>
        <begin position="400"/>
        <end position="507"/>
    </location>
</feature>
<dbReference type="PANTHER" id="PTHR43014:SF2">
    <property type="entry name" value="MERCURIC REDUCTASE"/>
    <property type="match status" value="1"/>
</dbReference>
<keyword evidence="8" id="KW-0547">Nucleotide-binding</keyword>